<reference evidence="2 3" key="1">
    <citation type="submission" date="2011-11" db="EMBL/GenBank/DDBJ databases">
        <title>Complete genome sequence of thermophilic Geobacillus thermoleovorans CCB_US3_UF5.</title>
        <authorList>
            <person name="Muhd Sakaff M.K.L."/>
            <person name="Abdul Rahman A.Y."/>
            <person name="Saito J.A."/>
            <person name="Hou S."/>
            <person name="Alam M."/>
        </authorList>
    </citation>
    <scope>NUCLEOTIDE SEQUENCE [LARGE SCALE GENOMIC DNA]</scope>
    <source>
        <strain evidence="2 3">CCB_US3_UF5</strain>
    </source>
</reference>
<protein>
    <submittedName>
        <fullName evidence="2">Uncharacterized protein</fullName>
    </submittedName>
</protein>
<keyword evidence="3" id="KW-1185">Reference proteome</keyword>
<evidence type="ECO:0000313" key="3">
    <source>
        <dbReference type="Proteomes" id="UP000005636"/>
    </source>
</evidence>
<dbReference type="Proteomes" id="UP000005636">
    <property type="component" value="Chromosome"/>
</dbReference>
<organism evidence="2 3">
    <name type="scientific">Geobacillus thermoleovorans CCB_US3_UF5</name>
    <dbReference type="NCBI Taxonomy" id="1111068"/>
    <lineage>
        <taxon>Bacteria</taxon>
        <taxon>Bacillati</taxon>
        <taxon>Bacillota</taxon>
        <taxon>Bacilli</taxon>
        <taxon>Bacillales</taxon>
        <taxon>Anoxybacillaceae</taxon>
        <taxon>Geobacillus</taxon>
        <taxon>Geobacillus thermoleovorans group</taxon>
    </lineage>
</organism>
<feature type="region of interest" description="Disordered" evidence="1">
    <location>
        <begin position="23"/>
        <end position="50"/>
    </location>
</feature>
<sequence>MKEGTCRWQVFLFLAFRENPAPASGDFQSPGGGQTIAHGPFCEKSSVGGL</sequence>
<name>A0ABN4A154_GEOTH</name>
<accession>A0ABN4A154</accession>
<dbReference type="EMBL" id="CP003125">
    <property type="protein sequence ID" value="AEV19454.1"/>
    <property type="molecule type" value="Genomic_DNA"/>
</dbReference>
<proteinExistence type="predicted"/>
<evidence type="ECO:0000313" key="2">
    <source>
        <dbReference type="EMBL" id="AEV19454.1"/>
    </source>
</evidence>
<gene>
    <name evidence="2" type="ORF">GTCCBUS3UF5_21460</name>
</gene>
<evidence type="ECO:0000256" key="1">
    <source>
        <dbReference type="SAM" id="MobiDB-lite"/>
    </source>
</evidence>